<evidence type="ECO:0000313" key="2">
    <source>
        <dbReference type="Proteomes" id="UP001162891"/>
    </source>
</evidence>
<proteinExistence type="predicted"/>
<sequence length="197" mass="21065">MHTPPLDVFPVKDTWRVTLALAPAQFHAVTGLLQAGVTVPVRTGCSVLSFLTDELGIDPRDVQARITTVFLDGKVVDALDAAIIQDGSWLALSAAMPGLVGATLRRSGAYSAMRAEITWSRDPTEHAPTGVHGLVHVKLFNLLIDELGPALLRRGIVLGAREASEAFPLGREEDGGPPPGARVFLQASFGEVVSRWR</sequence>
<evidence type="ECO:0000313" key="1">
    <source>
        <dbReference type="EMBL" id="BDG05559.1"/>
    </source>
</evidence>
<dbReference type="RefSeq" id="WP_248354501.1">
    <property type="nucleotide sequence ID" value="NZ_AP025591.1"/>
</dbReference>
<reference evidence="2" key="1">
    <citation type="journal article" date="2022" name="Int. J. Syst. Evol. Microbiol.">
        <title>Anaeromyxobacter oryzae sp. nov., Anaeromyxobacter diazotrophicus sp. nov. and Anaeromyxobacter paludicola sp. nov., isolated from paddy soils.</title>
        <authorList>
            <person name="Itoh H."/>
            <person name="Xu Z."/>
            <person name="Mise K."/>
            <person name="Masuda Y."/>
            <person name="Ushijima N."/>
            <person name="Hayakawa C."/>
            <person name="Shiratori Y."/>
            <person name="Senoo K."/>
        </authorList>
    </citation>
    <scope>NUCLEOTIDE SEQUENCE [LARGE SCALE GENOMIC DNA]</scope>
    <source>
        <strain evidence="2">Red232</strain>
    </source>
</reference>
<protein>
    <submittedName>
        <fullName evidence="1">Uncharacterized protein</fullName>
    </submittedName>
</protein>
<keyword evidence="2" id="KW-1185">Reference proteome</keyword>
<dbReference type="EMBL" id="AP025591">
    <property type="protein sequence ID" value="BDG05559.1"/>
    <property type="molecule type" value="Genomic_DNA"/>
</dbReference>
<organism evidence="1 2">
    <name type="scientific">Anaeromyxobacter oryzae</name>
    <dbReference type="NCBI Taxonomy" id="2918170"/>
    <lineage>
        <taxon>Bacteria</taxon>
        <taxon>Pseudomonadati</taxon>
        <taxon>Myxococcota</taxon>
        <taxon>Myxococcia</taxon>
        <taxon>Myxococcales</taxon>
        <taxon>Cystobacterineae</taxon>
        <taxon>Anaeromyxobacteraceae</taxon>
        <taxon>Anaeromyxobacter</taxon>
    </lineage>
</organism>
<dbReference type="Proteomes" id="UP001162891">
    <property type="component" value="Chromosome"/>
</dbReference>
<gene>
    <name evidence="1" type="ORF">AMOR_45550</name>
</gene>
<accession>A0ABN6MX63</accession>
<name>A0ABN6MX63_9BACT</name>